<feature type="compositionally biased region" description="Basic and acidic residues" evidence="5">
    <location>
        <begin position="443"/>
        <end position="464"/>
    </location>
</feature>
<keyword evidence="2 4" id="KW-0863">Zinc-finger</keyword>
<gene>
    <name evidence="7" type="ORF">KQX54_016829</name>
</gene>
<reference evidence="7 8" key="1">
    <citation type="journal article" date="2021" name="J. Hered.">
        <title>A chromosome-level genome assembly of the parasitoid wasp, Cotesia glomerata (Hymenoptera: Braconidae).</title>
        <authorList>
            <person name="Pinto B.J."/>
            <person name="Weis J.J."/>
            <person name="Gamble T."/>
            <person name="Ode P.J."/>
            <person name="Paul R."/>
            <person name="Zaspel J.M."/>
        </authorList>
    </citation>
    <scope>NUCLEOTIDE SEQUENCE [LARGE SCALE GENOMIC DNA]</scope>
    <source>
        <strain evidence="7">CgM1</strain>
    </source>
</reference>
<dbReference type="Pfam" id="PF21388">
    <property type="entry name" value="SPATA2_PUB-like"/>
    <property type="match status" value="1"/>
</dbReference>
<feature type="region of interest" description="Disordered" evidence="5">
    <location>
        <begin position="377"/>
        <end position="412"/>
    </location>
</feature>
<keyword evidence="8" id="KW-1185">Reference proteome</keyword>
<organism evidence="7 8">
    <name type="scientific">Cotesia glomerata</name>
    <name type="common">Lepidopteran parasitic wasp</name>
    <name type="synonym">Apanteles glomeratus</name>
    <dbReference type="NCBI Taxonomy" id="32391"/>
    <lineage>
        <taxon>Eukaryota</taxon>
        <taxon>Metazoa</taxon>
        <taxon>Ecdysozoa</taxon>
        <taxon>Arthropoda</taxon>
        <taxon>Hexapoda</taxon>
        <taxon>Insecta</taxon>
        <taxon>Pterygota</taxon>
        <taxon>Neoptera</taxon>
        <taxon>Endopterygota</taxon>
        <taxon>Hymenoptera</taxon>
        <taxon>Apocrita</taxon>
        <taxon>Ichneumonoidea</taxon>
        <taxon>Braconidae</taxon>
        <taxon>Microgastrinae</taxon>
        <taxon>Cotesia</taxon>
    </lineage>
</organism>
<feature type="compositionally biased region" description="Polar residues" evidence="5">
    <location>
        <begin position="471"/>
        <end position="480"/>
    </location>
</feature>
<dbReference type="PROSITE" id="PS01358">
    <property type="entry name" value="ZF_RANBP2_1"/>
    <property type="match status" value="1"/>
</dbReference>
<proteinExistence type="predicted"/>
<feature type="region of interest" description="Disordered" evidence="5">
    <location>
        <begin position="443"/>
        <end position="482"/>
    </location>
</feature>
<dbReference type="PANTHER" id="PTHR15326">
    <property type="entry name" value="SPERMATOGENESIS-ASSOCIATED PROTEIN 2/TAMOZHENNIC"/>
    <property type="match status" value="1"/>
</dbReference>
<dbReference type="SMART" id="SM00547">
    <property type="entry name" value="ZnF_RBZ"/>
    <property type="match status" value="2"/>
</dbReference>
<dbReference type="Gene3D" id="1.20.58.2190">
    <property type="match status" value="1"/>
</dbReference>
<dbReference type="AlphaFoldDB" id="A0AAV7I5S4"/>
<protein>
    <recommendedName>
        <fullName evidence="6">RanBP2-type domain-containing protein</fullName>
    </recommendedName>
</protein>
<evidence type="ECO:0000256" key="3">
    <source>
        <dbReference type="ARBA" id="ARBA00022833"/>
    </source>
</evidence>
<dbReference type="Pfam" id="PF00641">
    <property type="entry name" value="Zn_ribbon_RanBP"/>
    <property type="match status" value="1"/>
</dbReference>
<evidence type="ECO:0000259" key="6">
    <source>
        <dbReference type="PROSITE" id="PS50199"/>
    </source>
</evidence>
<accession>A0AAV7I5S4</accession>
<comment type="caution">
    <text evidence="7">The sequence shown here is derived from an EMBL/GenBank/DDBJ whole genome shotgun (WGS) entry which is preliminary data.</text>
</comment>
<dbReference type="EMBL" id="JAHXZJ010002237">
    <property type="protein sequence ID" value="KAH0547049.1"/>
    <property type="molecule type" value="Genomic_DNA"/>
</dbReference>
<dbReference type="GO" id="GO:0008270">
    <property type="term" value="F:zinc ion binding"/>
    <property type="evidence" value="ECO:0007669"/>
    <property type="project" value="UniProtKB-KW"/>
</dbReference>
<evidence type="ECO:0000256" key="2">
    <source>
        <dbReference type="ARBA" id="ARBA00022771"/>
    </source>
</evidence>
<dbReference type="InterPro" id="IPR001876">
    <property type="entry name" value="Znf_RanBP2"/>
</dbReference>
<dbReference type="GO" id="GO:0005737">
    <property type="term" value="C:cytoplasm"/>
    <property type="evidence" value="ECO:0007669"/>
    <property type="project" value="TreeGrafter"/>
</dbReference>
<evidence type="ECO:0000256" key="4">
    <source>
        <dbReference type="PROSITE-ProRule" id="PRU00322"/>
    </source>
</evidence>
<dbReference type="SUPFAM" id="SSF90209">
    <property type="entry name" value="Ran binding protein zinc finger-like"/>
    <property type="match status" value="1"/>
</dbReference>
<dbReference type="InterPro" id="IPR036443">
    <property type="entry name" value="Znf_RanBP2_sf"/>
</dbReference>
<keyword evidence="1" id="KW-0479">Metal-binding</keyword>
<sequence length="602" mass="67902">MMAFDILNRPGAAIIDKLEEISINVEKSHLAYLQMDESEEKLALRHKLEGFIKEYLHLVPHENKYVFEQTAHILHQSAATLPDFSGYRACSAWIAISLYAANLLAQPWRKEYRTLRTYSGYYKHEIETNLIGTELMFELMGYKPTLHERGVMTLEGPIDPDRVSFVSRDAIVAFVECQIMKQIWENVSQTFTVSWLEVLEFREKHVGTPENAIRALNHRFWERCQQRRKNYDLHYAQPAIINSPINEYQTGIKYPINYRPDVIPVPGTRIFPGTEVPVPGTRSSVPGTGVLGTGIRSTVPGTAVLGTGTRSTVPGTGVLGTGIPRVPILPLAANYVPDNYQYEDLRHFESDLNNHYNQVYGVPTYAHAPLIEFDGSYDKRSHRRSKSSTTAIKPPDQFDGGNKSSPIKTSMSLDSATASDSWDFVYRSLKDVGYSKDVAEREDVLRNERQSKRRESSDKFEERRRSRSSKNANYNGNSNPRIDKAPLIDLGATYNYDSEGSDLMVEVKGRNKRDKDQVCDLVKNMKIDGGAEATWSCLTCTFFNAAGKEICEMCGKSRRKGNEDIPLASGGKVCPKCTLVNEKEALVCEACQFNLKDSPTYI</sequence>
<dbReference type="Proteomes" id="UP000826195">
    <property type="component" value="Unassembled WGS sequence"/>
</dbReference>
<dbReference type="PANTHER" id="PTHR15326:SF2">
    <property type="entry name" value="PROTEIN TAMOZHENNIC"/>
    <property type="match status" value="1"/>
</dbReference>
<keyword evidence="3" id="KW-0862">Zinc</keyword>
<feature type="domain" description="RanBP2-type" evidence="6">
    <location>
        <begin position="531"/>
        <end position="560"/>
    </location>
</feature>
<dbReference type="Gene3D" id="2.30.30.380">
    <property type="entry name" value="Zn-finger domain of Sec23/24"/>
    <property type="match status" value="1"/>
</dbReference>
<feature type="compositionally biased region" description="Polar residues" evidence="5">
    <location>
        <begin position="402"/>
        <end position="412"/>
    </location>
</feature>
<evidence type="ECO:0000256" key="1">
    <source>
        <dbReference type="ARBA" id="ARBA00022723"/>
    </source>
</evidence>
<dbReference type="PROSITE" id="PS50199">
    <property type="entry name" value="ZF_RANBP2_2"/>
    <property type="match status" value="1"/>
</dbReference>
<evidence type="ECO:0000313" key="8">
    <source>
        <dbReference type="Proteomes" id="UP000826195"/>
    </source>
</evidence>
<evidence type="ECO:0000313" key="7">
    <source>
        <dbReference type="EMBL" id="KAH0547049.1"/>
    </source>
</evidence>
<name>A0AAV7I5S4_COTGL</name>
<evidence type="ECO:0000256" key="5">
    <source>
        <dbReference type="SAM" id="MobiDB-lite"/>
    </source>
</evidence>
<dbReference type="InterPro" id="IPR048839">
    <property type="entry name" value="SPATA2_PUB-like"/>
</dbReference>